<keyword evidence="3" id="KW-1185">Reference proteome</keyword>
<feature type="compositionally biased region" description="Basic and acidic residues" evidence="1">
    <location>
        <begin position="86"/>
        <end position="96"/>
    </location>
</feature>
<protein>
    <submittedName>
        <fullName evidence="2">Uncharacterized protein</fullName>
    </submittedName>
</protein>
<dbReference type="EMBL" id="JAWXYG010000004">
    <property type="protein sequence ID" value="KAK4274105.1"/>
    <property type="molecule type" value="Genomic_DNA"/>
</dbReference>
<feature type="region of interest" description="Disordered" evidence="1">
    <location>
        <begin position="80"/>
        <end position="110"/>
    </location>
</feature>
<dbReference type="PANTHER" id="PTHR14791">
    <property type="entry name" value="BOMB/KIRA PROTEINS"/>
    <property type="match status" value="1"/>
</dbReference>
<dbReference type="PANTHER" id="PTHR14791:SF42">
    <property type="entry name" value="F16L1.2 PROTEIN"/>
    <property type="match status" value="1"/>
</dbReference>
<evidence type="ECO:0000313" key="2">
    <source>
        <dbReference type="EMBL" id="KAK4274105.1"/>
    </source>
</evidence>
<name>A0AAE1MRS8_9FABA</name>
<dbReference type="Proteomes" id="UP001293593">
    <property type="component" value="Unassembled WGS sequence"/>
</dbReference>
<accession>A0AAE1MRS8</accession>
<sequence length="238" mass="26593">MNSMVSYHTSLPDAPPPAEFEASSNKRKWEEPLLAKDFLRDQTKADHRKSTFGIELHLEAPLPSDKWQQYLGIQTGHIHNTKMGKKSAEDPKRSPDQLEPPSPAGHMSLDLGLNITCESPRNKQGGSYGVNEKQNCTSYGILNEHDLFVGSRKEDKKGSGGLTRSLSWLSSEVDHREMVATVCMRCHMLVMLCKSSPACPNCKFMHPPDQNPSTFLKRICTQPLVLVHKKRADTGLDV</sequence>
<proteinExistence type="predicted"/>
<dbReference type="AlphaFoldDB" id="A0AAE1MRS8"/>
<evidence type="ECO:0000256" key="1">
    <source>
        <dbReference type="SAM" id="MobiDB-lite"/>
    </source>
</evidence>
<reference evidence="2" key="1">
    <citation type="submission" date="2023-10" db="EMBL/GenBank/DDBJ databases">
        <title>Chromosome-level genome of the transformable northern wattle, Acacia crassicarpa.</title>
        <authorList>
            <person name="Massaro I."/>
            <person name="Sinha N.R."/>
            <person name="Poethig S."/>
            <person name="Leichty A.R."/>
        </authorList>
    </citation>
    <scope>NUCLEOTIDE SEQUENCE</scope>
    <source>
        <strain evidence="2">Acra3RX</strain>
        <tissue evidence="2">Leaf</tissue>
    </source>
</reference>
<organism evidence="2 3">
    <name type="scientific">Acacia crassicarpa</name>
    <name type="common">northern wattle</name>
    <dbReference type="NCBI Taxonomy" id="499986"/>
    <lineage>
        <taxon>Eukaryota</taxon>
        <taxon>Viridiplantae</taxon>
        <taxon>Streptophyta</taxon>
        <taxon>Embryophyta</taxon>
        <taxon>Tracheophyta</taxon>
        <taxon>Spermatophyta</taxon>
        <taxon>Magnoliopsida</taxon>
        <taxon>eudicotyledons</taxon>
        <taxon>Gunneridae</taxon>
        <taxon>Pentapetalae</taxon>
        <taxon>rosids</taxon>
        <taxon>fabids</taxon>
        <taxon>Fabales</taxon>
        <taxon>Fabaceae</taxon>
        <taxon>Caesalpinioideae</taxon>
        <taxon>mimosoid clade</taxon>
        <taxon>Acacieae</taxon>
        <taxon>Acacia</taxon>
    </lineage>
</organism>
<comment type="caution">
    <text evidence="2">The sequence shown here is derived from an EMBL/GenBank/DDBJ whole genome shotgun (WGS) entry which is preliminary data.</text>
</comment>
<dbReference type="InterPro" id="IPR051105">
    <property type="entry name" value="WWC/KIBRA_Hippo_Reg"/>
</dbReference>
<feature type="region of interest" description="Disordered" evidence="1">
    <location>
        <begin position="1"/>
        <end position="27"/>
    </location>
</feature>
<evidence type="ECO:0000313" key="3">
    <source>
        <dbReference type="Proteomes" id="UP001293593"/>
    </source>
</evidence>
<gene>
    <name evidence="2" type="ORF">QN277_017385</name>
</gene>